<dbReference type="Proteomes" id="UP000790787">
    <property type="component" value="Chromosome 11"/>
</dbReference>
<evidence type="ECO:0000313" key="2">
    <source>
        <dbReference type="RefSeq" id="XP_075081360.1"/>
    </source>
</evidence>
<protein>
    <submittedName>
        <fullName evidence="2">Uncharacterized protein LOC107808798</fullName>
    </submittedName>
</protein>
<organism evidence="1 2">
    <name type="scientific">Nicotiana tabacum</name>
    <name type="common">Common tobacco</name>
    <dbReference type="NCBI Taxonomy" id="4097"/>
    <lineage>
        <taxon>Eukaryota</taxon>
        <taxon>Viridiplantae</taxon>
        <taxon>Streptophyta</taxon>
        <taxon>Embryophyta</taxon>
        <taxon>Tracheophyta</taxon>
        <taxon>Spermatophyta</taxon>
        <taxon>Magnoliopsida</taxon>
        <taxon>eudicotyledons</taxon>
        <taxon>Gunneridae</taxon>
        <taxon>Pentapetalae</taxon>
        <taxon>asterids</taxon>
        <taxon>lamiids</taxon>
        <taxon>Solanales</taxon>
        <taxon>Solanaceae</taxon>
        <taxon>Nicotianoideae</taxon>
        <taxon>Nicotianeae</taxon>
        <taxon>Nicotiana</taxon>
    </lineage>
</organism>
<proteinExistence type="predicted"/>
<accession>A0AC58S8T1</accession>
<reference evidence="2" key="2">
    <citation type="submission" date="2025-08" db="UniProtKB">
        <authorList>
            <consortium name="RefSeq"/>
        </authorList>
    </citation>
    <scope>IDENTIFICATION</scope>
    <source>
        <tissue evidence="2">Leaf</tissue>
    </source>
</reference>
<name>A0AC58S8T1_TOBAC</name>
<keyword evidence="1" id="KW-1185">Reference proteome</keyword>
<gene>
    <name evidence="2" type="primary">LOC107808798</name>
</gene>
<reference evidence="1" key="1">
    <citation type="journal article" date="2014" name="Nat. Commun.">
        <title>The tobacco genome sequence and its comparison with those of tomato and potato.</title>
        <authorList>
            <person name="Sierro N."/>
            <person name="Battey J.N."/>
            <person name="Ouadi S."/>
            <person name="Bakaher N."/>
            <person name="Bovet L."/>
            <person name="Willig A."/>
            <person name="Goepfert S."/>
            <person name="Peitsch M.C."/>
            <person name="Ivanov N.V."/>
        </authorList>
    </citation>
    <scope>NUCLEOTIDE SEQUENCE [LARGE SCALE GENOMIC DNA]</scope>
</reference>
<dbReference type="RefSeq" id="XP_075081360.1">
    <property type="nucleotide sequence ID" value="XM_075225259.1"/>
</dbReference>
<evidence type="ECO:0000313" key="1">
    <source>
        <dbReference type="Proteomes" id="UP000790787"/>
    </source>
</evidence>
<sequence length="455" mass="51794">MASKETDTGAIDPPREIVESESELQEEVRRLKHQMTEMYQAWIKGHPLHSFPTNYTENPASIPPLSQSQMPNTIDLSPQHAPGFNPYHYHPGTSAQTFQAPPAKTTSYHAPTSTPIFVPPPQATLHRSSSEPAFLAPDTQYYAPEPTFKVPYPYSYTPHFEPHVETDKPPKNTEQKEKFRKVKSLEQSLRNMQGLGNQVSVAYKDLCLFPDVQLPAGFKMPKFNLYDGHVNHVAHLRGYCSKMRGAGGKDELLIAYFSQSLSGETLECYTRQDTNWWYTWDDMAQAFARHFQYNIDIVPDRLSLTKVEKKPSESFREYGFRLREQAARVNPPMEEDEMVEYFFQAPESTYYGHLISAIGKSFNNVVNLGEMVEERLKASKIMSYSSIKATTQAIQSGTGSLLGKKKKDDAVMVVSGPWHGQRGSPYQYTYPQPRPQTYAQAPYNLPQHYFSPQNP</sequence>